<comment type="caution">
    <text evidence="1">The sequence shown here is derived from an EMBL/GenBank/DDBJ whole genome shotgun (WGS) entry which is preliminary data.</text>
</comment>
<dbReference type="AlphaFoldDB" id="A0AA87YSF4"/>
<dbReference type="PANTHER" id="PTHR31170">
    <property type="entry name" value="BNAC04G53230D PROTEIN"/>
    <property type="match status" value="1"/>
</dbReference>
<reference evidence="1" key="1">
    <citation type="submission" date="2023-07" db="EMBL/GenBank/DDBJ databases">
        <title>draft genome sequence of fig (Ficus carica).</title>
        <authorList>
            <person name="Takahashi T."/>
            <person name="Nishimura K."/>
        </authorList>
    </citation>
    <scope>NUCLEOTIDE SEQUENCE</scope>
</reference>
<evidence type="ECO:0000313" key="1">
    <source>
        <dbReference type="EMBL" id="GMN21667.1"/>
    </source>
</evidence>
<dbReference type="InterPro" id="IPR004158">
    <property type="entry name" value="DUF247_pln"/>
</dbReference>
<gene>
    <name evidence="1" type="ORF">TIFTF001_043364</name>
</gene>
<dbReference type="EMBL" id="BTGU01002766">
    <property type="protein sequence ID" value="GMN21667.1"/>
    <property type="molecule type" value="Genomic_DNA"/>
</dbReference>
<dbReference type="PANTHER" id="PTHR31170:SF17">
    <property type="match status" value="1"/>
</dbReference>
<name>A0AA87YSF4_FICCA</name>
<dbReference type="Pfam" id="PF03140">
    <property type="entry name" value="DUF247"/>
    <property type="match status" value="1"/>
</dbReference>
<accession>A0AA87YSF4</accession>
<evidence type="ECO:0000313" key="2">
    <source>
        <dbReference type="Proteomes" id="UP001187192"/>
    </source>
</evidence>
<dbReference type="Proteomes" id="UP001187192">
    <property type="component" value="Unassembled WGS sequence"/>
</dbReference>
<sequence length="245" mass="27973">MIMIHLHCIFRIPNNLSSHNENAYVPEAFSIGPYHYAKQPHKSITLRDIANTIQSIEEEARACYAEPVDMCLDEFVKVLVLDGCFIVELFRKNAYEDLRGVNDNDPVFSTSCVLQFLYHDLILLENQIPWLVLDRLFDMTNQAYSESAEELTGFVFGEGERQELGVAETASGHRFRRDGDEIQEGQRRSLHIGYGAQRRRSRNPVAVLPGHDHGMPVPKPHRIIAVSPQLCLCDHLLRYSNGRPN</sequence>
<protein>
    <submittedName>
        <fullName evidence="1">Uncharacterized protein</fullName>
    </submittedName>
</protein>
<keyword evidence="2" id="KW-1185">Reference proteome</keyword>
<proteinExistence type="predicted"/>
<organism evidence="1 2">
    <name type="scientific">Ficus carica</name>
    <name type="common">Common fig</name>
    <dbReference type="NCBI Taxonomy" id="3494"/>
    <lineage>
        <taxon>Eukaryota</taxon>
        <taxon>Viridiplantae</taxon>
        <taxon>Streptophyta</taxon>
        <taxon>Embryophyta</taxon>
        <taxon>Tracheophyta</taxon>
        <taxon>Spermatophyta</taxon>
        <taxon>Magnoliopsida</taxon>
        <taxon>eudicotyledons</taxon>
        <taxon>Gunneridae</taxon>
        <taxon>Pentapetalae</taxon>
        <taxon>rosids</taxon>
        <taxon>fabids</taxon>
        <taxon>Rosales</taxon>
        <taxon>Moraceae</taxon>
        <taxon>Ficeae</taxon>
        <taxon>Ficus</taxon>
    </lineage>
</organism>